<name>A0A9W4EY14_BACTO</name>
<keyword evidence="1" id="KW-0614">Plasmid</keyword>
<geneLocation type="plasmid" evidence="2">
    <name>pKK3 DNA</name>
</geneLocation>
<reference evidence="1 2" key="1">
    <citation type="submission" date="2015-05" db="EMBL/GenBank/DDBJ databases">
        <title>Whole genome sequence of Bacillus thuringiensis serovar tolworthi Pasteur Institute Standard strain.</title>
        <authorList>
            <person name="Kanda K."/>
            <person name="Nakashima K."/>
            <person name="Nagano Y."/>
        </authorList>
    </citation>
    <scope>NUCLEOTIDE SEQUENCE [LARGE SCALE GENOMIC DNA]</scope>
    <source>
        <strain evidence="1 2">Pasteur Institute Standard strain</strain>
        <plasmid evidence="2">pKK3 DNA</plasmid>
    </source>
</reference>
<dbReference type="InterPro" id="IPR036866">
    <property type="entry name" value="RibonucZ/Hydroxyglut_hydro"/>
</dbReference>
<sequence length="148" mass="16778">MFTGDTVGIYYRELTEFGVELYLPSTSPTQFQPDVMLKSKERIKSLNVDCIYFGHYGASTNVSEVYRQLEFGVPLFFKTGKEIFETEADSVTAKNKLANSLFEIVQSHLTQQGIPTTYSIYEDILKLEMDVNAKGIIHYLTQLKLGLA</sequence>
<evidence type="ECO:0000313" key="2">
    <source>
        <dbReference type="Proteomes" id="UP000055316"/>
    </source>
</evidence>
<dbReference type="Proteomes" id="UP000055316">
    <property type="component" value="Plasmid pKK3"/>
</dbReference>
<dbReference type="SUPFAM" id="SSF56281">
    <property type="entry name" value="Metallo-hydrolase/oxidoreductase"/>
    <property type="match status" value="1"/>
</dbReference>
<dbReference type="EMBL" id="AP014867">
    <property type="protein sequence ID" value="BAR87688.1"/>
    <property type="molecule type" value="Genomic_DNA"/>
</dbReference>
<dbReference type="Gene3D" id="3.60.15.10">
    <property type="entry name" value="Ribonuclease Z/Hydroxyacylglutathione hydrolase-like"/>
    <property type="match status" value="1"/>
</dbReference>
<organism evidence="1 2">
    <name type="scientific">Bacillus thuringiensis subsp. tolworthi</name>
    <dbReference type="NCBI Taxonomy" id="1442"/>
    <lineage>
        <taxon>Bacteria</taxon>
        <taxon>Bacillati</taxon>
        <taxon>Bacillota</taxon>
        <taxon>Bacilli</taxon>
        <taxon>Bacillales</taxon>
        <taxon>Bacillaceae</taxon>
        <taxon>Bacillus</taxon>
        <taxon>Bacillus cereus group</taxon>
    </lineage>
</organism>
<accession>A0A9W4EY14</accession>
<evidence type="ECO:0008006" key="3">
    <source>
        <dbReference type="Google" id="ProtNLM"/>
    </source>
</evidence>
<evidence type="ECO:0000313" key="1">
    <source>
        <dbReference type="EMBL" id="BAR87688.1"/>
    </source>
</evidence>
<proteinExistence type="predicted"/>
<gene>
    <name evidence="1" type="ORF">KNN_06955</name>
</gene>
<dbReference type="AlphaFoldDB" id="A0A9W4EY14"/>
<protein>
    <recommendedName>
        <fullName evidence="3">MBL fold metallo-hydrolase</fullName>
    </recommendedName>
</protein>